<protein>
    <submittedName>
        <fullName evidence="1">Uncharacterized protein</fullName>
    </submittedName>
</protein>
<sequence>MGVWENGWEDNEAMIHEDKYLLTLQLAFLAELFPFSQRSCGISICQVFGTNVNPSVLVYFLLPETSDRTLEELAVLFEGDETAHRATEAAEKEIHHEDMD</sequence>
<dbReference type="Gene3D" id="1.20.1250.20">
    <property type="entry name" value="MFS general substrate transporter like domains"/>
    <property type="match status" value="1"/>
</dbReference>
<keyword evidence="2" id="KW-1185">Reference proteome</keyword>
<accession>A0AAD5RS41</accession>
<gene>
    <name evidence="1" type="ORF">MKZ38_010642</name>
</gene>
<comment type="caution">
    <text evidence="1">The sequence shown here is derived from an EMBL/GenBank/DDBJ whole genome shotgun (WGS) entry which is preliminary data.</text>
</comment>
<dbReference type="Proteomes" id="UP001201980">
    <property type="component" value="Unassembled WGS sequence"/>
</dbReference>
<evidence type="ECO:0000313" key="1">
    <source>
        <dbReference type="EMBL" id="KAJ2902911.1"/>
    </source>
</evidence>
<reference evidence="1" key="1">
    <citation type="submission" date="2022-07" db="EMBL/GenBank/DDBJ databases">
        <title>Draft genome sequence of Zalerion maritima ATCC 34329, a (micro)plastics degrading marine fungus.</title>
        <authorList>
            <person name="Paco A."/>
            <person name="Goncalves M.F.M."/>
            <person name="Rocha-Santos T.A.P."/>
            <person name="Alves A."/>
        </authorList>
    </citation>
    <scope>NUCLEOTIDE SEQUENCE</scope>
    <source>
        <strain evidence="1">ATCC 34329</strain>
    </source>
</reference>
<proteinExistence type="predicted"/>
<dbReference type="InterPro" id="IPR036259">
    <property type="entry name" value="MFS_trans_sf"/>
</dbReference>
<organism evidence="1 2">
    <name type="scientific">Zalerion maritima</name>
    <dbReference type="NCBI Taxonomy" id="339359"/>
    <lineage>
        <taxon>Eukaryota</taxon>
        <taxon>Fungi</taxon>
        <taxon>Dikarya</taxon>
        <taxon>Ascomycota</taxon>
        <taxon>Pezizomycotina</taxon>
        <taxon>Sordariomycetes</taxon>
        <taxon>Lulworthiomycetidae</taxon>
        <taxon>Lulworthiales</taxon>
        <taxon>Lulworthiaceae</taxon>
        <taxon>Zalerion</taxon>
    </lineage>
</organism>
<name>A0AAD5RS41_9PEZI</name>
<dbReference type="AlphaFoldDB" id="A0AAD5RS41"/>
<evidence type="ECO:0000313" key="2">
    <source>
        <dbReference type="Proteomes" id="UP001201980"/>
    </source>
</evidence>
<dbReference type="EMBL" id="JAKWBI020000096">
    <property type="protein sequence ID" value="KAJ2902911.1"/>
    <property type="molecule type" value="Genomic_DNA"/>
</dbReference>